<reference evidence="1 2" key="1">
    <citation type="submission" date="2012-11" db="EMBL/GenBank/DDBJ databases">
        <authorList>
            <person name="Huguet-Tapia J.C."/>
            <person name="Durkin A.S."/>
            <person name="Pettis G.S."/>
            <person name="Badger J.H."/>
        </authorList>
    </citation>
    <scope>NUCLEOTIDE SEQUENCE [LARGE SCALE GENOMIC DNA]</scope>
    <source>
        <strain evidence="1 2">91-03</strain>
    </source>
</reference>
<keyword evidence="2" id="KW-1185">Reference proteome</keyword>
<evidence type="ECO:0000313" key="2">
    <source>
        <dbReference type="Proteomes" id="UP000010411"/>
    </source>
</evidence>
<dbReference type="AlphaFoldDB" id="L1L8Z5"/>
<gene>
    <name evidence="1" type="ORF">STRIP9103_05031</name>
</gene>
<name>L1L8Z5_9ACTN</name>
<comment type="caution">
    <text evidence="1">The sequence shown here is derived from an EMBL/GenBank/DDBJ whole genome shotgun (WGS) entry which is preliminary data.</text>
</comment>
<accession>L1L8Z5</accession>
<proteinExistence type="predicted"/>
<evidence type="ECO:0000313" key="1">
    <source>
        <dbReference type="EMBL" id="EKX69175.1"/>
    </source>
</evidence>
<dbReference type="Proteomes" id="UP000010411">
    <property type="component" value="Unassembled WGS sequence"/>
</dbReference>
<organism evidence="1 2">
    <name type="scientific">Streptomyces ipomoeae 91-03</name>
    <dbReference type="NCBI Taxonomy" id="698759"/>
    <lineage>
        <taxon>Bacteria</taxon>
        <taxon>Bacillati</taxon>
        <taxon>Actinomycetota</taxon>
        <taxon>Actinomycetes</taxon>
        <taxon>Kitasatosporales</taxon>
        <taxon>Streptomycetaceae</taxon>
        <taxon>Streptomyces</taxon>
    </lineage>
</organism>
<sequence length="62" mass="6894">MEKEQVKEARFDAQSVRATATVRAIATVPAAESVPAVAPVGTAQRRRTRGRVRRRVLRRPVL</sequence>
<protein>
    <submittedName>
        <fullName evidence="1">Uncharacterized protein</fullName>
    </submittedName>
</protein>
<dbReference type="EMBL" id="AEJC01000022">
    <property type="protein sequence ID" value="EKX69175.1"/>
    <property type="molecule type" value="Genomic_DNA"/>
</dbReference>